<feature type="region of interest" description="Disordered" evidence="3">
    <location>
        <begin position="629"/>
        <end position="652"/>
    </location>
</feature>
<feature type="compositionally biased region" description="Polar residues" evidence="3">
    <location>
        <begin position="429"/>
        <end position="460"/>
    </location>
</feature>
<proteinExistence type="predicted"/>
<dbReference type="GO" id="GO:0006508">
    <property type="term" value="P:proteolysis"/>
    <property type="evidence" value="ECO:0007669"/>
    <property type="project" value="InterPro"/>
</dbReference>
<dbReference type="GeneID" id="54559965"/>
<evidence type="ECO:0000256" key="4">
    <source>
        <dbReference type="SAM" id="SignalP"/>
    </source>
</evidence>
<dbReference type="OrthoDB" id="4405280at2759"/>
<evidence type="ECO:0000313" key="7">
    <source>
        <dbReference type="Proteomes" id="UP000799537"/>
    </source>
</evidence>
<evidence type="ECO:0000256" key="3">
    <source>
        <dbReference type="SAM" id="MobiDB-lite"/>
    </source>
</evidence>
<evidence type="ECO:0000313" key="6">
    <source>
        <dbReference type="EMBL" id="KAF2166598.1"/>
    </source>
</evidence>
<feature type="chain" id="PRO_5025369627" description="Apple domain-containing protein" evidence="4">
    <location>
        <begin position="22"/>
        <end position="1371"/>
    </location>
</feature>
<feature type="compositionally biased region" description="Low complexity" evidence="3">
    <location>
        <begin position="461"/>
        <end position="491"/>
    </location>
</feature>
<keyword evidence="2" id="KW-1015">Disulfide bond</keyword>
<sequence>MVRMVSMILLGLLTVAASVAAQSSVRVVTVLIYQSCGVPVEFPSTLDYPTNPASYSQMSTRPAGPSNTTATQYFSPGYLTSIQPYTGTLPLTAPTTITTILPSGTRSGIYIIQYPRTGWVTVTSAYIGTAALTGQTTVRTVSPSGGYPGTYYVETPAPSSTYSTSNVVGSYTSNGITYSTTFEITTAVSDAGPTPAISTQINPSISEPFTTTISSTPVVQIPPYTTIYTQFPSASSITAPVTVTTIPPNSAGNGQGTIIVGVPAVRWVTTTVRWTGSTLITAPITSSYPPTGTEPGSVVVQTPPPVVSTTRAYSGTSSIPSLITATTLVGSGSDAWTVILETLSGYQPPLYQTTTQLYTGASPISDPITTTFEPSGTNAGLVLIQTPPGWVTSTRAYSGSSSITAPITATSIWPVADSPGVVWIETPTGYAQPSTSEPVQSSAQLISSTGSALSSPTPAGSSPVQSSSLSTQGGLSQVPSSSLSTQGGLSQVPMFSQPSASSTAGQSISSTLGSISTPSSSPSALPTCPPLVCGAIARNSTSCENSYGNPYNVTCGIRLWGTIAKRATVRNSEECLVQCDQTPGCVAVNFYSQASPQPENCELLSEVDYETSDPGTAGAERPADVEEINSVPPTSSAESTPPPQQLTTTTTRLYTGTSPISDFITATTIPASGSNPAVVVIESPGPPGSPGYQTSFRPYTGTSFLTVATTISTVLPSDQVSGTYIVETPSAALPSSNFASSSPAGSSPAASTSTLLGSSNSGIALATSSDVSSSGALLPSVTGFSSSAASLPGASSSSTSGAILPSVFGPSSSAAVSSSASGISTSAALLPSIFSSSLYAAPSLPSTNSISGSETYVTVTRPWTGTSPIFSPTIVSTILPSNGQPGTYIQETPASLLGHVTSTRGVYTGQEQITAATTVSTVFPSQGASGPVSGTYIVETPSPFISGASSTTAPSSSGQESYVTLTIAYSGSSSLTAPLTSTIAQPSAGNPGTVQIQTPARYVTSTRAYTGTIPITAATIVTTIQGMGSDPNTIVVEEPSPSGASSCAPNSNGNVTSANGNSYTVRCQAETDGSSLGSRQATIGFNDCFDFCDTTSGCLTFTFIGSGLIIEEGPGECQLKGAAASDPTFTSFNVNAVSAVRSGGVSPGPSYYVTTMRPGTNPGLIVIEYPTSSSQALTASATSAEASSTSASSSGLSSTSVPSSSSSQLSSTTEASTASATSAETSGTVVSSSQAPPPGYVTSTSYGPFAGTTTLTSIPYSGTISGTIILGIPETSQANYYITSTSYGSFPATTVLTSVAPSGTHPGSIWVGIPEIPTPGYQTSTSWGPFSSPTTLTSIAPNGQQSGTIIVGQPWTDTTVRILHLFTRKLY</sequence>
<reference evidence="6" key="1">
    <citation type="journal article" date="2020" name="Stud. Mycol.">
        <title>101 Dothideomycetes genomes: a test case for predicting lifestyles and emergence of pathogens.</title>
        <authorList>
            <person name="Haridas S."/>
            <person name="Albert R."/>
            <person name="Binder M."/>
            <person name="Bloem J."/>
            <person name="Labutti K."/>
            <person name="Salamov A."/>
            <person name="Andreopoulos B."/>
            <person name="Baker S."/>
            <person name="Barry K."/>
            <person name="Bills G."/>
            <person name="Bluhm B."/>
            <person name="Cannon C."/>
            <person name="Castanera R."/>
            <person name="Culley D."/>
            <person name="Daum C."/>
            <person name="Ezra D."/>
            <person name="Gonzalez J."/>
            <person name="Henrissat B."/>
            <person name="Kuo A."/>
            <person name="Liang C."/>
            <person name="Lipzen A."/>
            <person name="Lutzoni F."/>
            <person name="Magnuson J."/>
            <person name="Mondo S."/>
            <person name="Nolan M."/>
            <person name="Ohm R."/>
            <person name="Pangilinan J."/>
            <person name="Park H.-J."/>
            <person name="Ramirez L."/>
            <person name="Alfaro M."/>
            <person name="Sun H."/>
            <person name="Tritt A."/>
            <person name="Yoshinaga Y."/>
            <person name="Zwiers L.-H."/>
            <person name="Turgeon B."/>
            <person name="Goodwin S."/>
            <person name="Spatafora J."/>
            <person name="Crous P."/>
            <person name="Grigoriev I."/>
        </authorList>
    </citation>
    <scope>NUCLEOTIDE SEQUENCE</scope>
    <source>
        <strain evidence="6">ATCC 36951</strain>
    </source>
</reference>
<name>A0A6A6CK69_ZASCE</name>
<feature type="compositionally biased region" description="Low complexity" evidence="3">
    <location>
        <begin position="499"/>
        <end position="524"/>
    </location>
</feature>
<dbReference type="Proteomes" id="UP000799537">
    <property type="component" value="Unassembled WGS sequence"/>
</dbReference>
<protein>
    <recommendedName>
        <fullName evidence="5">Apple domain-containing protein</fullName>
    </recommendedName>
</protein>
<feature type="compositionally biased region" description="Low complexity" evidence="3">
    <location>
        <begin position="630"/>
        <end position="652"/>
    </location>
</feature>
<dbReference type="GO" id="GO:0005576">
    <property type="term" value="C:extracellular region"/>
    <property type="evidence" value="ECO:0007669"/>
    <property type="project" value="InterPro"/>
</dbReference>
<evidence type="ECO:0000259" key="5">
    <source>
        <dbReference type="PROSITE" id="PS50948"/>
    </source>
</evidence>
<accession>A0A6A6CK69</accession>
<feature type="compositionally biased region" description="Low complexity" evidence="3">
    <location>
        <begin position="1188"/>
        <end position="1233"/>
    </location>
</feature>
<dbReference type="InterPro" id="IPR003609">
    <property type="entry name" value="Pan_app"/>
</dbReference>
<evidence type="ECO:0000256" key="2">
    <source>
        <dbReference type="ARBA" id="ARBA00023157"/>
    </source>
</evidence>
<evidence type="ECO:0000256" key="1">
    <source>
        <dbReference type="ARBA" id="ARBA00022737"/>
    </source>
</evidence>
<keyword evidence="7" id="KW-1185">Reference proteome</keyword>
<gene>
    <name evidence="6" type="ORF">M409DRAFT_23232</name>
</gene>
<keyword evidence="4" id="KW-0732">Signal</keyword>
<dbReference type="InterPro" id="IPR000177">
    <property type="entry name" value="Apple"/>
</dbReference>
<feature type="domain" description="Apple" evidence="5">
    <location>
        <begin position="543"/>
        <end position="623"/>
    </location>
</feature>
<feature type="region of interest" description="Disordered" evidence="3">
    <location>
        <begin position="1188"/>
        <end position="1237"/>
    </location>
</feature>
<dbReference type="SMART" id="SM00223">
    <property type="entry name" value="APPLE"/>
    <property type="match status" value="1"/>
</dbReference>
<dbReference type="RefSeq" id="XP_033667487.1">
    <property type="nucleotide sequence ID" value="XM_033806693.1"/>
</dbReference>
<dbReference type="Pfam" id="PF14295">
    <property type="entry name" value="PAN_4"/>
    <property type="match status" value="2"/>
</dbReference>
<dbReference type="EMBL" id="ML993596">
    <property type="protein sequence ID" value="KAF2166598.1"/>
    <property type="molecule type" value="Genomic_DNA"/>
</dbReference>
<feature type="signal peptide" evidence="4">
    <location>
        <begin position="1"/>
        <end position="21"/>
    </location>
</feature>
<feature type="region of interest" description="Disordered" evidence="3">
    <location>
        <begin position="429"/>
        <end position="524"/>
    </location>
</feature>
<dbReference type="PROSITE" id="PS50948">
    <property type="entry name" value="PAN"/>
    <property type="match status" value="1"/>
</dbReference>
<keyword evidence="1" id="KW-0677">Repeat</keyword>
<organism evidence="6 7">
    <name type="scientific">Zasmidium cellare ATCC 36951</name>
    <dbReference type="NCBI Taxonomy" id="1080233"/>
    <lineage>
        <taxon>Eukaryota</taxon>
        <taxon>Fungi</taxon>
        <taxon>Dikarya</taxon>
        <taxon>Ascomycota</taxon>
        <taxon>Pezizomycotina</taxon>
        <taxon>Dothideomycetes</taxon>
        <taxon>Dothideomycetidae</taxon>
        <taxon>Mycosphaerellales</taxon>
        <taxon>Mycosphaerellaceae</taxon>
        <taxon>Zasmidium</taxon>
    </lineage>
</organism>